<dbReference type="PATRIC" id="fig|76936.10.peg.375"/>
<dbReference type="SMART" id="SM00382">
    <property type="entry name" value="AAA"/>
    <property type="match status" value="1"/>
</dbReference>
<reference evidence="8" key="3">
    <citation type="submission" date="2015-11" db="EMBL/GenBank/DDBJ databases">
        <authorList>
            <person name="Anvar S.Y."/>
        </authorList>
    </citation>
    <scope>NUCLEOTIDE SEQUENCE [LARGE SCALE GENOMIC DNA]</scope>
</reference>
<evidence type="ECO:0000313" key="6">
    <source>
        <dbReference type="EMBL" id="TLD79590.1"/>
    </source>
</evidence>
<sequence length="295" mass="33091">MSDIHLRFSKTLLGSEGTFKLEVDKQLQFGEFVALFGKSGAGKTTILRILSGLESVENGYIRVGESVWLDSQNGICLPPQKRCIGFVFQHHALFPHLNVYDNICFALKDKKDRIFADELIARMDLTPLKKSKISQLSGGQSQRVALARSLISRPQILLLDEPFSALDNAMRRILQDTLKALHKHFGLTTILVSHSMSEIFALASRTFVLQNGHITRDGSNDSIFTHKLLSAKLKLKGEIIHIHKEALVCVISVLCNDEIYKIIYDPIECAQFHIGEQVIIADKAFSPVLYKCDIE</sequence>
<reference evidence="6 7" key="1">
    <citation type="journal article" date="2014" name="Genome Announc.">
        <title>Draft genome sequences of eight enterohepatic helicobacter species isolated from both laboratory and wild rodents.</title>
        <authorList>
            <person name="Sheh A."/>
            <person name="Shen Z."/>
            <person name="Fox J.G."/>
        </authorList>
    </citation>
    <scope>NUCLEOTIDE SEQUENCE [LARGE SCALE GENOMIC DNA]</scope>
    <source>
        <strain evidence="6 7">MIT 98-6810</strain>
    </source>
</reference>
<dbReference type="GO" id="GO:0016887">
    <property type="term" value="F:ATP hydrolysis activity"/>
    <property type="evidence" value="ECO:0007669"/>
    <property type="project" value="InterPro"/>
</dbReference>
<evidence type="ECO:0000256" key="1">
    <source>
        <dbReference type="ARBA" id="ARBA00022448"/>
    </source>
</evidence>
<proteinExistence type="predicted"/>
<dbReference type="GeneID" id="78150709"/>
<dbReference type="PROSITE" id="PS50893">
    <property type="entry name" value="ABC_TRANSPORTER_2"/>
    <property type="match status" value="1"/>
</dbReference>
<feature type="domain" description="ABC transporter" evidence="4">
    <location>
        <begin position="1"/>
        <end position="236"/>
    </location>
</feature>
<dbReference type="InterPro" id="IPR017871">
    <property type="entry name" value="ABC_transporter-like_CS"/>
</dbReference>
<reference evidence="5" key="2">
    <citation type="submission" date="2015-11" db="EMBL/GenBank/DDBJ databases">
        <authorList>
            <person name="Zhang Y."/>
            <person name="Guo Z."/>
        </authorList>
    </citation>
    <scope>NUCLEOTIDE SEQUENCE</scope>
    <source>
        <strain evidence="5">1</strain>
    </source>
</reference>
<keyword evidence="2" id="KW-0547">Nucleotide-binding</keyword>
<dbReference type="SUPFAM" id="SSF52540">
    <property type="entry name" value="P-loop containing nucleoside triphosphate hydrolases"/>
    <property type="match status" value="1"/>
</dbReference>
<accession>A0A099UDK5</accession>
<evidence type="ECO:0000256" key="2">
    <source>
        <dbReference type="ARBA" id="ARBA00022741"/>
    </source>
</evidence>
<dbReference type="KEGG" id="hty:BN2458_PEG0386"/>
<dbReference type="Proteomes" id="UP000064525">
    <property type="component" value="Chromosome I"/>
</dbReference>
<dbReference type="STRING" id="76936.BN2458_PEG0386"/>
<keyword evidence="3 5" id="KW-0067">ATP-binding</keyword>
<evidence type="ECO:0000313" key="5">
    <source>
        <dbReference type="EMBL" id="CUU39272.1"/>
    </source>
</evidence>
<protein>
    <submittedName>
        <fullName evidence="6">ATP-binding cassette domain-containing protein</fullName>
    </submittedName>
    <submittedName>
        <fullName evidence="5">Molybdenum transport ATP-binding protein ModC (TC 3.A.1.8.1)</fullName>
    </submittedName>
</protein>
<dbReference type="AlphaFoldDB" id="A0A099UDK5"/>
<dbReference type="PANTHER" id="PTHR42781">
    <property type="entry name" value="SPERMIDINE/PUTRESCINE IMPORT ATP-BINDING PROTEIN POTA"/>
    <property type="match status" value="1"/>
</dbReference>
<dbReference type="Gene3D" id="3.40.50.300">
    <property type="entry name" value="P-loop containing nucleotide triphosphate hydrolases"/>
    <property type="match status" value="1"/>
</dbReference>
<organism evidence="5 8">
    <name type="scientific">Helicobacter typhlonius</name>
    <dbReference type="NCBI Taxonomy" id="76936"/>
    <lineage>
        <taxon>Bacteria</taxon>
        <taxon>Pseudomonadati</taxon>
        <taxon>Campylobacterota</taxon>
        <taxon>Epsilonproteobacteria</taxon>
        <taxon>Campylobacterales</taxon>
        <taxon>Helicobacteraceae</taxon>
        <taxon>Helicobacter</taxon>
    </lineage>
</organism>
<dbReference type="OrthoDB" id="9814623at2"/>
<dbReference type="GO" id="GO:0005524">
    <property type="term" value="F:ATP binding"/>
    <property type="evidence" value="ECO:0007669"/>
    <property type="project" value="UniProtKB-KW"/>
</dbReference>
<dbReference type="Proteomes" id="UP000029925">
    <property type="component" value="Unassembled WGS sequence"/>
</dbReference>
<dbReference type="InterPro" id="IPR027417">
    <property type="entry name" value="P-loop_NTPase"/>
</dbReference>
<evidence type="ECO:0000256" key="3">
    <source>
        <dbReference type="ARBA" id="ARBA00022840"/>
    </source>
</evidence>
<name>A0A099UDK5_9HELI</name>
<dbReference type="PANTHER" id="PTHR42781:SF4">
    <property type="entry name" value="SPERMIDINE_PUTRESCINE IMPORT ATP-BINDING PROTEIN POTA"/>
    <property type="match status" value="1"/>
</dbReference>
<evidence type="ECO:0000313" key="7">
    <source>
        <dbReference type="Proteomes" id="UP000029925"/>
    </source>
</evidence>
<dbReference type="RefSeq" id="WP_034342077.1">
    <property type="nucleotide sequence ID" value="NZ_CAMTKE010000001.1"/>
</dbReference>
<dbReference type="EMBL" id="JRPF02000001">
    <property type="protein sequence ID" value="TLD79590.1"/>
    <property type="molecule type" value="Genomic_DNA"/>
</dbReference>
<keyword evidence="7" id="KW-1185">Reference proteome</keyword>
<dbReference type="InterPro" id="IPR003439">
    <property type="entry name" value="ABC_transporter-like_ATP-bd"/>
</dbReference>
<evidence type="ECO:0000259" key="4">
    <source>
        <dbReference type="PROSITE" id="PS50893"/>
    </source>
</evidence>
<dbReference type="InterPro" id="IPR050093">
    <property type="entry name" value="ABC_SmlMolc_Importer"/>
</dbReference>
<gene>
    <name evidence="5" type="ORF">BN2458_PEG0386</name>
    <name evidence="6" type="ORF">LS75_001240</name>
</gene>
<dbReference type="InterPro" id="IPR003593">
    <property type="entry name" value="AAA+_ATPase"/>
</dbReference>
<evidence type="ECO:0000313" key="8">
    <source>
        <dbReference type="Proteomes" id="UP000064525"/>
    </source>
</evidence>
<dbReference type="Pfam" id="PF00005">
    <property type="entry name" value="ABC_tran"/>
    <property type="match status" value="1"/>
</dbReference>
<dbReference type="PROSITE" id="PS00211">
    <property type="entry name" value="ABC_TRANSPORTER_1"/>
    <property type="match status" value="1"/>
</dbReference>
<dbReference type="EMBL" id="LN907858">
    <property type="protein sequence ID" value="CUU39272.1"/>
    <property type="molecule type" value="Genomic_DNA"/>
</dbReference>
<keyword evidence="1" id="KW-0813">Transport</keyword>